<sequence>MQDGEEDFAMKSDKHMKWLKLTAGILVILAVPILFFQLMGVNLLDLNKTNKRVIAIVNEDRGLAKEEENVEMGREVVSILAENSPYEWKVMGRGAAENGLKSHQYEAIVYIPSNFSENIMSYDQQNPKKATFSYQVQRQKTGIKKERVLNEIELATNRVNDKVSTLYWTYIAQEMNHIKKEFANILGKETEFLSAMSAYYKPESETLAEQMKRQKEQMDSLLSTIGSASDAHNSRIENAETFGQQMNGFITYVQQYREFQDTQKQILQQVQDSSLAKIQAAAAMQAEKYNESVQMLEDSQETLNEEIQKVNEIIDTNKEKLNSLSELRKNEVDRQLSDLLIVQGTAIDRYNNTILANLEKGIETGKNGPAVLGVTNIGTDQQQLMSTKEEMDRKAASKEAIILPALEEERAKVVEILTALSAMKEKVAAADPESGFIAELEQLEGELATINTGISTKESIWNQTNEEGKSDYTQAATDYTNLLENYNSIYREYESVQQILNSYPVDTARIGAEIKQKEESLLKHPQLSNDQRTRLEELFAKGATSTDTSSLLSYYATLEQFEFTLSEGGQTANKDAMLEDEILTALLKNVVDLNEEELAGWTSVNESIPETELGLSDLNTTFAAIMSGYKETVEEQHSALLTDLNAIDEQANMLLQQIQTPSMMIGSSEPVAAATEGEVMSGQQNVSNQLVSLSGMIQSLSQKQSSLVNYANDLSAKAGDIRNTSSEFSDKWETNVNAMTAFDEDIKGFLANTYVDGQENGYAFNHFVNPLDVKGEAALSEEAQKVPPVILFIILLISSLLIGYFTYQMKEGPIGIRLGLTAILSLLVGLVISLYSINMYILNDERAVEWTIFTILLLLASAAIIRTALEFGQSAGWIASVVLMCVYIIPLLILAVPDIPLPDVLSNVYMSIKYEPETSFLWGTIITGVIAIIMLIVSYFKQTNKPVLQAEEAYEN</sequence>
<feature type="transmembrane region" description="Helical" evidence="8">
    <location>
        <begin position="877"/>
        <end position="899"/>
    </location>
</feature>
<feature type="transmembrane region" description="Helical" evidence="8">
    <location>
        <begin position="789"/>
        <end position="807"/>
    </location>
</feature>
<protein>
    <submittedName>
        <fullName evidence="9">Type VII secretion protein EsaA</fullName>
    </submittedName>
</protein>
<feature type="transmembrane region" description="Helical" evidence="8">
    <location>
        <begin position="819"/>
        <end position="841"/>
    </location>
</feature>
<dbReference type="AlphaFoldDB" id="A0A544T2V6"/>
<feature type="coiled-coil region" evidence="7">
    <location>
        <begin position="286"/>
        <end position="320"/>
    </location>
</feature>
<dbReference type="InterPro" id="IPR023838">
    <property type="entry name" value="T7SS_EsaA"/>
</dbReference>
<dbReference type="Proteomes" id="UP000317316">
    <property type="component" value="Unassembled WGS sequence"/>
</dbReference>
<comment type="caution">
    <text evidence="9">The sequence shown here is derived from an EMBL/GenBank/DDBJ whole genome shotgun (WGS) entry which is preliminary data.</text>
</comment>
<dbReference type="InterPro" id="IPR051449">
    <property type="entry name" value="ABC-2_transporter_component"/>
</dbReference>
<evidence type="ECO:0000313" key="9">
    <source>
        <dbReference type="EMBL" id="TQR11765.1"/>
    </source>
</evidence>
<evidence type="ECO:0000256" key="7">
    <source>
        <dbReference type="SAM" id="Coils"/>
    </source>
</evidence>
<evidence type="ECO:0000256" key="1">
    <source>
        <dbReference type="ARBA" id="ARBA00004651"/>
    </source>
</evidence>
<evidence type="ECO:0000313" key="10">
    <source>
        <dbReference type="Proteomes" id="UP000317316"/>
    </source>
</evidence>
<dbReference type="PANTHER" id="PTHR30294:SF29">
    <property type="entry name" value="MULTIDRUG ABC TRANSPORTER PERMEASE YBHS-RELATED"/>
    <property type="match status" value="1"/>
</dbReference>
<dbReference type="OrthoDB" id="4974788at2"/>
<keyword evidence="4 8" id="KW-0812">Transmembrane</keyword>
<organism evidence="9 10">
    <name type="scientific">Psychrobacillus lasiicapitis</name>
    <dbReference type="NCBI Taxonomy" id="1636719"/>
    <lineage>
        <taxon>Bacteria</taxon>
        <taxon>Bacillati</taxon>
        <taxon>Bacillota</taxon>
        <taxon>Bacilli</taxon>
        <taxon>Bacillales</taxon>
        <taxon>Bacillaceae</taxon>
        <taxon>Psychrobacillus</taxon>
    </lineage>
</organism>
<keyword evidence="5 8" id="KW-1133">Transmembrane helix</keyword>
<evidence type="ECO:0000256" key="4">
    <source>
        <dbReference type="ARBA" id="ARBA00022692"/>
    </source>
</evidence>
<keyword evidence="10" id="KW-1185">Reference proteome</keyword>
<dbReference type="GO" id="GO:0005886">
    <property type="term" value="C:plasma membrane"/>
    <property type="evidence" value="ECO:0007669"/>
    <property type="project" value="UniProtKB-SubCell"/>
</dbReference>
<dbReference type="Gene3D" id="3.40.1710.10">
    <property type="entry name" value="abc type-2 transporter like domain"/>
    <property type="match status" value="1"/>
</dbReference>
<comment type="subcellular location">
    <subcellularLocation>
        <location evidence="1">Cell membrane</location>
        <topology evidence="1">Multi-pass membrane protein</topology>
    </subcellularLocation>
</comment>
<accession>A0A544T2V6</accession>
<keyword evidence="3" id="KW-1003">Cell membrane</keyword>
<evidence type="ECO:0000256" key="3">
    <source>
        <dbReference type="ARBA" id="ARBA00022475"/>
    </source>
</evidence>
<evidence type="ECO:0000256" key="6">
    <source>
        <dbReference type="ARBA" id="ARBA00023136"/>
    </source>
</evidence>
<dbReference type="NCBIfam" id="TIGR03929">
    <property type="entry name" value="T7_esaA_Nterm"/>
    <property type="match status" value="1"/>
</dbReference>
<keyword evidence="6 8" id="KW-0472">Membrane</keyword>
<evidence type="ECO:0000256" key="8">
    <source>
        <dbReference type="SAM" id="Phobius"/>
    </source>
</evidence>
<feature type="transmembrane region" description="Helical" evidence="8">
    <location>
        <begin position="919"/>
        <end position="940"/>
    </location>
</feature>
<dbReference type="RefSeq" id="WP_142539550.1">
    <property type="nucleotide sequence ID" value="NZ_VDGH01000008.1"/>
</dbReference>
<comment type="similarity">
    <text evidence="2">Belongs to the EsaA family.</text>
</comment>
<feature type="transmembrane region" description="Helical" evidence="8">
    <location>
        <begin position="21"/>
        <end position="44"/>
    </location>
</feature>
<keyword evidence="7" id="KW-0175">Coiled coil</keyword>
<proteinExistence type="inferred from homology"/>
<evidence type="ECO:0000256" key="2">
    <source>
        <dbReference type="ARBA" id="ARBA00008338"/>
    </source>
</evidence>
<evidence type="ECO:0000256" key="5">
    <source>
        <dbReference type="ARBA" id="ARBA00022989"/>
    </source>
</evidence>
<dbReference type="PANTHER" id="PTHR30294">
    <property type="entry name" value="MEMBRANE COMPONENT OF ABC TRANSPORTER YHHJ-RELATED"/>
    <property type="match status" value="1"/>
</dbReference>
<reference evidence="9 10" key="1">
    <citation type="submission" date="2019-05" db="EMBL/GenBank/DDBJ databases">
        <title>Psychrobacillus vulpis sp. nov., a new species isolated from feces of a red fox that inhabits in The Tablas de Daimiel Natural Park, Albacete, Spain.</title>
        <authorList>
            <person name="Rodriguez M."/>
            <person name="Reina J.C."/>
            <person name="Bejar V."/>
            <person name="Llamas I."/>
        </authorList>
    </citation>
    <scope>NUCLEOTIDE SEQUENCE [LARGE SCALE GENOMIC DNA]</scope>
    <source>
        <strain evidence="9 10">NEAU-3TGS17</strain>
    </source>
</reference>
<gene>
    <name evidence="9" type="primary">esaA</name>
    <name evidence="9" type="ORF">FG382_14200</name>
</gene>
<dbReference type="EMBL" id="VDGH01000008">
    <property type="protein sequence ID" value="TQR11765.1"/>
    <property type="molecule type" value="Genomic_DNA"/>
</dbReference>
<feature type="transmembrane region" description="Helical" evidence="8">
    <location>
        <begin position="847"/>
        <end position="865"/>
    </location>
</feature>
<name>A0A544T2V6_9BACI</name>